<accession>A0A8T0A1N9</accession>
<comment type="caution">
    <text evidence="2">The sequence shown here is derived from an EMBL/GenBank/DDBJ whole genome shotgun (WGS) entry which is preliminary data.</text>
</comment>
<reference evidence="2" key="1">
    <citation type="journal article" date="2020" name="Ecol. Evol.">
        <title>Genome structure and content of the rice root-knot nematode (Meloidogyne graminicola).</title>
        <authorList>
            <person name="Phan N.T."/>
            <person name="Danchin E.G.J."/>
            <person name="Klopp C."/>
            <person name="Perfus-Barbeoch L."/>
            <person name="Kozlowski D.K."/>
            <person name="Koutsovoulos G.D."/>
            <person name="Lopez-Roques C."/>
            <person name="Bouchez O."/>
            <person name="Zahm M."/>
            <person name="Besnard G."/>
            <person name="Bellafiore S."/>
        </authorList>
    </citation>
    <scope>NUCLEOTIDE SEQUENCE</scope>
    <source>
        <strain evidence="2">VN-18</strain>
    </source>
</reference>
<evidence type="ECO:0000313" key="3">
    <source>
        <dbReference type="Proteomes" id="UP000605970"/>
    </source>
</evidence>
<dbReference type="AlphaFoldDB" id="A0A8T0A1N9"/>
<protein>
    <submittedName>
        <fullName evidence="2">Uncharacterized protein</fullName>
    </submittedName>
</protein>
<keyword evidence="1" id="KW-0812">Transmembrane</keyword>
<evidence type="ECO:0000313" key="2">
    <source>
        <dbReference type="EMBL" id="KAF7639737.1"/>
    </source>
</evidence>
<dbReference type="EMBL" id="JABEBT010000003">
    <property type="protein sequence ID" value="KAF7639737.1"/>
    <property type="molecule type" value="Genomic_DNA"/>
</dbReference>
<evidence type="ECO:0000256" key="1">
    <source>
        <dbReference type="SAM" id="Phobius"/>
    </source>
</evidence>
<keyword evidence="3" id="KW-1185">Reference proteome</keyword>
<proteinExistence type="predicted"/>
<keyword evidence="1" id="KW-1133">Transmembrane helix</keyword>
<keyword evidence="1" id="KW-0472">Membrane</keyword>
<name>A0A8T0A1N9_9BILA</name>
<dbReference type="Proteomes" id="UP000605970">
    <property type="component" value="Unassembled WGS sequence"/>
</dbReference>
<dbReference type="OrthoDB" id="5881976at2759"/>
<feature type="transmembrane region" description="Helical" evidence="1">
    <location>
        <begin position="12"/>
        <end position="30"/>
    </location>
</feature>
<sequence>MPAQHTLLYKLGKWTSVFAVPIFCWTYIYFDIRDYYLYKTGQRKSLIDHITEEQAKAHVEYQALTSANSPYSSQARNPYR</sequence>
<organism evidence="2 3">
    <name type="scientific">Meloidogyne graminicola</name>
    <dbReference type="NCBI Taxonomy" id="189291"/>
    <lineage>
        <taxon>Eukaryota</taxon>
        <taxon>Metazoa</taxon>
        <taxon>Ecdysozoa</taxon>
        <taxon>Nematoda</taxon>
        <taxon>Chromadorea</taxon>
        <taxon>Rhabditida</taxon>
        <taxon>Tylenchina</taxon>
        <taxon>Tylenchomorpha</taxon>
        <taxon>Tylenchoidea</taxon>
        <taxon>Meloidogynidae</taxon>
        <taxon>Meloidogyninae</taxon>
        <taxon>Meloidogyne</taxon>
    </lineage>
</organism>
<gene>
    <name evidence="2" type="ORF">Mgra_00000658</name>
</gene>